<dbReference type="EMBL" id="CP071250">
    <property type="protein sequence ID" value="UUF07818.1"/>
    <property type="molecule type" value="Genomic_DNA"/>
</dbReference>
<dbReference type="GO" id="GO:0070042">
    <property type="term" value="F:rRNA (uridine-N3-)-methyltransferase activity"/>
    <property type="evidence" value="ECO:0007669"/>
    <property type="project" value="TreeGrafter"/>
</dbReference>
<evidence type="ECO:0000256" key="1">
    <source>
        <dbReference type="ARBA" id="ARBA00004496"/>
    </source>
</evidence>
<evidence type="ECO:0000256" key="3">
    <source>
        <dbReference type="ARBA" id="ARBA00012328"/>
    </source>
</evidence>
<dbReference type="NCBIfam" id="NF008692">
    <property type="entry name" value="PRK11713.1-5"/>
    <property type="match status" value="1"/>
</dbReference>
<keyword evidence="5 12" id="KW-0963">Cytoplasm</keyword>
<dbReference type="InterPro" id="IPR029028">
    <property type="entry name" value="Alpha/beta_knot_MTases"/>
</dbReference>
<dbReference type="NCBIfam" id="TIGR00046">
    <property type="entry name" value="RsmE family RNA methyltransferase"/>
    <property type="match status" value="1"/>
</dbReference>
<name>A0A9Q9CFW0_9FIRM</name>
<dbReference type="CDD" id="cd18084">
    <property type="entry name" value="RsmE-like"/>
    <property type="match status" value="1"/>
</dbReference>
<dbReference type="SUPFAM" id="SSF75217">
    <property type="entry name" value="alpha/beta knot"/>
    <property type="match status" value="1"/>
</dbReference>
<dbReference type="PANTHER" id="PTHR30027">
    <property type="entry name" value="RIBOSOMAL RNA SMALL SUBUNIT METHYLTRANSFERASE E"/>
    <property type="match status" value="1"/>
</dbReference>
<organism evidence="16 18">
    <name type="scientific">Turicibacter bilis</name>
    <dbReference type="NCBI Taxonomy" id="2735723"/>
    <lineage>
        <taxon>Bacteria</taxon>
        <taxon>Bacillati</taxon>
        <taxon>Bacillota</taxon>
        <taxon>Erysipelotrichia</taxon>
        <taxon>Erysipelotrichales</taxon>
        <taxon>Turicibacteraceae</taxon>
        <taxon>Turicibacter</taxon>
    </lineage>
</organism>
<dbReference type="SUPFAM" id="SSF88697">
    <property type="entry name" value="PUA domain-like"/>
    <property type="match status" value="1"/>
</dbReference>
<gene>
    <name evidence="15" type="ORF">J0J69_02995</name>
    <name evidence="16" type="ORF">J0J70_09335</name>
</gene>
<evidence type="ECO:0000256" key="6">
    <source>
        <dbReference type="ARBA" id="ARBA00022552"/>
    </source>
</evidence>
<evidence type="ECO:0000313" key="15">
    <source>
        <dbReference type="EMBL" id="UUF06568.1"/>
    </source>
</evidence>
<keyword evidence="9 12" id="KW-0949">S-adenosyl-L-methionine</keyword>
<evidence type="ECO:0000256" key="8">
    <source>
        <dbReference type="ARBA" id="ARBA00022679"/>
    </source>
</evidence>
<protein>
    <recommendedName>
        <fullName evidence="4 12">Ribosomal RNA small subunit methyltransferase E</fullName>
        <ecNumber evidence="3 12">2.1.1.193</ecNumber>
    </recommendedName>
</protein>
<dbReference type="GO" id="GO:0005737">
    <property type="term" value="C:cytoplasm"/>
    <property type="evidence" value="ECO:0007669"/>
    <property type="project" value="UniProtKB-SubCell"/>
</dbReference>
<evidence type="ECO:0000256" key="12">
    <source>
        <dbReference type="PIRNR" id="PIRNR015601"/>
    </source>
</evidence>
<dbReference type="FunFam" id="3.40.1280.10:FF:000020">
    <property type="entry name" value="Ribosomal RNA small subunit methyltransferase E"/>
    <property type="match status" value="1"/>
</dbReference>
<comment type="subcellular location">
    <subcellularLocation>
        <location evidence="1 12">Cytoplasm</location>
    </subcellularLocation>
</comment>
<evidence type="ECO:0000313" key="17">
    <source>
        <dbReference type="Proteomes" id="UP001058016"/>
    </source>
</evidence>
<keyword evidence="17" id="KW-1185">Reference proteome</keyword>
<dbReference type="GO" id="GO:0070475">
    <property type="term" value="P:rRNA base methylation"/>
    <property type="evidence" value="ECO:0007669"/>
    <property type="project" value="TreeGrafter"/>
</dbReference>
<evidence type="ECO:0000259" key="14">
    <source>
        <dbReference type="Pfam" id="PF20260"/>
    </source>
</evidence>
<dbReference type="EMBL" id="CP071249">
    <property type="protein sequence ID" value="UUF06568.1"/>
    <property type="molecule type" value="Genomic_DNA"/>
</dbReference>
<feature type="domain" description="Ribosomal RNA small subunit methyltransferase E methyltransferase" evidence="13">
    <location>
        <begin position="73"/>
        <end position="243"/>
    </location>
</feature>
<dbReference type="EC" id="2.1.1.193" evidence="3 12"/>
<sequence length="248" mass="27791">MQRYFLNNTQFQGDGAIITGDDAHHMSRVMRMEPGDQIIVCNEDKACHFATIKQMNGQEIEVTLDSVIEAQTELPIEVTIAHGLPKGDKFEWVIQKATECGASEFIPLNMERSVVKLDAKKASKKVERWNKIAKEAAEQSHRQMVPTVTDVYTFKQLLDRASQYDVCLFAYEETAKQGQLAQLKQSLREIQTNGKMLVVVGPEGGISEKEETLLLQSGFKPCALGPRILRTETAPIYILSAISYALEL</sequence>
<comment type="similarity">
    <text evidence="2 12">Belongs to the RNA methyltransferase RsmE family.</text>
</comment>
<evidence type="ECO:0000256" key="5">
    <source>
        <dbReference type="ARBA" id="ARBA00022490"/>
    </source>
</evidence>
<dbReference type="Pfam" id="PF04452">
    <property type="entry name" value="Methyltrans_RNA"/>
    <property type="match status" value="1"/>
</dbReference>
<dbReference type="RefSeq" id="WP_055277443.1">
    <property type="nucleotide sequence ID" value="NZ_CP071249.1"/>
</dbReference>
<evidence type="ECO:0000256" key="7">
    <source>
        <dbReference type="ARBA" id="ARBA00022603"/>
    </source>
</evidence>
<dbReference type="InterPro" id="IPR029026">
    <property type="entry name" value="tRNA_m1G_MTases_N"/>
</dbReference>
<accession>A0A9Q9CFW0</accession>
<dbReference type="InterPro" id="IPR015947">
    <property type="entry name" value="PUA-like_sf"/>
</dbReference>
<keyword evidence="6 12" id="KW-0698">rRNA processing</keyword>
<evidence type="ECO:0000256" key="11">
    <source>
        <dbReference type="ARBA" id="ARBA00047944"/>
    </source>
</evidence>
<comment type="function">
    <text evidence="10 12">Specifically methylates the N3 position of the uracil ring of uridine 1498 (m3U1498) in 16S rRNA. Acts on the fully assembled 30S ribosomal subunit.</text>
</comment>
<dbReference type="InterPro" id="IPR046887">
    <property type="entry name" value="RsmE_PUA-like"/>
</dbReference>
<keyword evidence="8 12" id="KW-0808">Transferase</keyword>
<dbReference type="AlphaFoldDB" id="A0A9Q9CFW0"/>
<evidence type="ECO:0000256" key="4">
    <source>
        <dbReference type="ARBA" id="ARBA00013673"/>
    </source>
</evidence>
<dbReference type="Proteomes" id="UP001058072">
    <property type="component" value="Chromosome"/>
</dbReference>
<reference evidence="16 17" key="1">
    <citation type="submission" date="2021-03" db="EMBL/GenBank/DDBJ databases">
        <title>Comparative Genomics and Metabolomics in the genus Turicibacter.</title>
        <authorList>
            <person name="Maki J."/>
            <person name="Looft T."/>
        </authorList>
    </citation>
    <scope>NUCLEOTIDE SEQUENCE</scope>
    <source>
        <strain evidence="16">ISU324</strain>
        <strain evidence="15 17">MMM721</strain>
    </source>
</reference>
<dbReference type="NCBIfam" id="NF008691">
    <property type="entry name" value="PRK11713.1-4"/>
    <property type="match status" value="1"/>
</dbReference>
<evidence type="ECO:0000256" key="9">
    <source>
        <dbReference type="ARBA" id="ARBA00022691"/>
    </source>
</evidence>
<evidence type="ECO:0000313" key="16">
    <source>
        <dbReference type="EMBL" id="UUF07818.1"/>
    </source>
</evidence>
<comment type="catalytic activity">
    <reaction evidence="11 12">
        <text>uridine(1498) in 16S rRNA + S-adenosyl-L-methionine = N(3)-methyluridine(1498) in 16S rRNA + S-adenosyl-L-homocysteine + H(+)</text>
        <dbReference type="Rhea" id="RHEA:42920"/>
        <dbReference type="Rhea" id="RHEA-COMP:10283"/>
        <dbReference type="Rhea" id="RHEA-COMP:10284"/>
        <dbReference type="ChEBI" id="CHEBI:15378"/>
        <dbReference type="ChEBI" id="CHEBI:57856"/>
        <dbReference type="ChEBI" id="CHEBI:59789"/>
        <dbReference type="ChEBI" id="CHEBI:65315"/>
        <dbReference type="ChEBI" id="CHEBI:74502"/>
        <dbReference type="EC" id="2.1.1.193"/>
    </reaction>
</comment>
<evidence type="ECO:0000313" key="18">
    <source>
        <dbReference type="Proteomes" id="UP001058072"/>
    </source>
</evidence>
<dbReference type="Pfam" id="PF20260">
    <property type="entry name" value="PUA_4"/>
    <property type="match status" value="1"/>
</dbReference>
<dbReference type="Proteomes" id="UP001058016">
    <property type="component" value="Chromosome"/>
</dbReference>
<proteinExistence type="inferred from homology"/>
<evidence type="ECO:0000259" key="13">
    <source>
        <dbReference type="Pfam" id="PF04452"/>
    </source>
</evidence>
<dbReference type="PIRSF" id="PIRSF015601">
    <property type="entry name" value="MTase_slr0722"/>
    <property type="match status" value="1"/>
</dbReference>
<dbReference type="PANTHER" id="PTHR30027:SF3">
    <property type="entry name" value="16S RRNA (URACIL(1498)-N(3))-METHYLTRANSFERASE"/>
    <property type="match status" value="1"/>
</dbReference>
<dbReference type="InterPro" id="IPR046886">
    <property type="entry name" value="RsmE_MTase_dom"/>
</dbReference>
<evidence type="ECO:0000256" key="2">
    <source>
        <dbReference type="ARBA" id="ARBA00005528"/>
    </source>
</evidence>
<dbReference type="Gene3D" id="3.40.1280.10">
    <property type="match status" value="1"/>
</dbReference>
<keyword evidence="7 12" id="KW-0489">Methyltransferase</keyword>
<evidence type="ECO:0000256" key="10">
    <source>
        <dbReference type="ARBA" id="ARBA00025699"/>
    </source>
</evidence>
<dbReference type="Gene3D" id="2.40.240.20">
    <property type="entry name" value="Hypothetical PUA domain-like, domain 1"/>
    <property type="match status" value="1"/>
</dbReference>
<dbReference type="InterPro" id="IPR006700">
    <property type="entry name" value="RsmE"/>
</dbReference>
<feature type="domain" description="Ribosomal RNA small subunit methyltransferase E PUA-like" evidence="14">
    <location>
        <begin position="18"/>
        <end position="64"/>
    </location>
</feature>